<dbReference type="STRING" id="553467.SAMN04488063_1659"/>
<dbReference type="GO" id="GO:0032259">
    <property type="term" value="P:methylation"/>
    <property type="evidence" value="ECO:0007669"/>
    <property type="project" value="UniProtKB-KW"/>
</dbReference>
<dbReference type="PANTHER" id="PTHR43861">
    <property type="entry name" value="TRANS-ACONITATE 2-METHYLTRANSFERASE-RELATED"/>
    <property type="match status" value="1"/>
</dbReference>
<name>A0A1I2PMR9_9EURY</name>
<dbReference type="Gene3D" id="3.40.50.150">
    <property type="entry name" value="Vaccinia Virus protein VP39"/>
    <property type="match status" value="1"/>
</dbReference>
<dbReference type="Proteomes" id="UP000198876">
    <property type="component" value="Unassembled WGS sequence"/>
</dbReference>
<dbReference type="CDD" id="cd02440">
    <property type="entry name" value="AdoMet_MTases"/>
    <property type="match status" value="1"/>
</dbReference>
<dbReference type="PANTHER" id="PTHR43861:SF5">
    <property type="entry name" value="BLL5978 PROTEIN"/>
    <property type="match status" value="1"/>
</dbReference>
<evidence type="ECO:0000313" key="2">
    <source>
        <dbReference type="EMBL" id="SFG17442.1"/>
    </source>
</evidence>
<keyword evidence="2" id="KW-0808">Transferase</keyword>
<reference evidence="3" key="1">
    <citation type="submission" date="2016-10" db="EMBL/GenBank/DDBJ databases">
        <authorList>
            <person name="Varghese N."/>
            <person name="Submissions S."/>
        </authorList>
    </citation>
    <scope>NUCLEOTIDE SEQUENCE [LARGE SCALE GENOMIC DNA]</scope>
    <source>
        <strain evidence="3">CGMCC 1.7739</strain>
    </source>
</reference>
<proteinExistence type="predicted"/>
<dbReference type="GO" id="GO:0008168">
    <property type="term" value="F:methyltransferase activity"/>
    <property type="evidence" value="ECO:0007669"/>
    <property type="project" value="UniProtKB-KW"/>
</dbReference>
<dbReference type="AlphaFoldDB" id="A0A1I2PMR9"/>
<protein>
    <submittedName>
        <fullName evidence="2">Methyltransferase domain-containing protein</fullName>
    </submittedName>
</protein>
<dbReference type="Pfam" id="PF13489">
    <property type="entry name" value="Methyltransf_23"/>
    <property type="match status" value="1"/>
</dbReference>
<feature type="region of interest" description="Disordered" evidence="1">
    <location>
        <begin position="1"/>
        <end position="23"/>
    </location>
</feature>
<organism evidence="2 3">
    <name type="scientific">Halopelagius inordinatus</name>
    <dbReference type="NCBI Taxonomy" id="553467"/>
    <lineage>
        <taxon>Archaea</taxon>
        <taxon>Methanobacteriati</taxon>
        <taxon>Methanobacteriota</taxon>
        <taxon>Stenosarchaea group</taxon>
        <taxon>Halobacteria</taxon>
        <taxon>Halobacteriales</taxon>
        <taxon>Haloferacaceae</taxon>
    </lineage>
</organism>
<gene>
    <name evidence="2" type="ORF">SAMN04488063_1659</name>
</gene>
<keyword evidence="3" id="KW-1185">Reference proteome</keyword>
<evidence type="ECO:0000313" key="3">
    <source>
        <dbReference type="Proteomes" id="UP000198876"/>
    </source>
</evidence>
<accession>A0A1I2PMR9</accession>
<dbReference type="RefSeq" id="WP_092890937.1">
    <property type="nucleotide sequence ID" value="NZ_FOOQ01000001.1"/>
</dbReference>
<dbReference type="EMBL" id="FOOQ01000001">
    <property type="protein sequence ID" value="SFG17442.1"/>
    <property type="molecule type" value="Genomic_DNA"/>
</dbReference>
<feature type="compositionally biased region" description="Polar residues" evidence="1">
    <location>
        <begin position="1"/>
        <end position="17"/>
    </location>
</feature>
<dbReference type="SUPFAM" id="SSF53335">
    <property type="entry name" value="S-adenosyl-L-methionine-dependent methyltransferases"/>
    <property type="match status" value="1"/>
</dbReference>
<evidence type="ECO:0000256" key="1">
    <source>
        <dbReference type="SAM" id="MobiDB-lite"/>
    </source>
</evidence>
<keyword evidence="2" id="KW-0489">Methyltransferase</keyword>
<dbReference type="InterPro" id="IPR029063">
    <property type="entry name" value="SAM-dependent_MTases_sf"/>
</dbReference>
<sequence>MTASDQQLLSPRFQQGRSPAHQLTPIQQQQVAQIWEKLRQGRYQFEATNCAVCSGQGFRTLAEIDRYGLKHPVCVCKDCGLIQTNPRLTADSYAEFYNDEYQLLHKGEKKTSDWLFEAEYDRAPKAYEYLSSVTDLGESLSVLDIGAGAGGTMAYFRDQGHSVVGYDLGEQNATYAQTTHELDLRVGSAEDASLSDAPDVITLSHVVEHFLDPVRELRAIRELCHEETVVYIEVPGIRMSMRPMFADFQEPLQTAHTFYFTLTTLSNVCRKAGFEREAGSEYVRSIWTPGEITVDFDSEYPVIMDVLDRREFYGPIPTPYLLSQYATSPQFVNFVRSSGFYPTAKRLYNMAFS</sequence>
<dbReference type="OrthoDB" id="66145at2157"/>